<dbReference type="Pfam" id="PF00266">
    <property type="entry name" value="Aminotran_5"/>
    <property type="match status" value="1"/>
</dbReference>
<sequence length="162" mass="17854">LFISNKIKNILTPLISGGGQEMGLRSGTLSPALCVGLGEACKEIALNREKFVQHFKQLKSYILSELIKSKLEFEINGSVEKRIPNNLNISIKGKVAEQLFNFMPHIALSTGSACTSGNIEKSHVLKSMNLNDDRIDGSFRISFGRQTTKNDISELINCLSKI</sequence>
<dbReference type="SUPFAM" id="SSF53383">
    <property type="entry name" value="PLP-dependent transferases"/>
    <property type="match status" value="1"/>
</dbReference>
<organism evidence="4">
    <name type="scientific">marine metagenome</name>
    <dbReference type="NCBI Taxonomy" id="408172"/>
    <lineage>
        <taxon>unclassified sequences</taxon>
        <taxon>metagenomes</taxon>
        <taxon>ecological metagenomes</taxon>
    </lineage>
</organism>
<evidence type="ECO:0000256" key="2">
    <source>
        <dbReference type="ARBA" id="ARBA00006490"/>
    </source>
</evidence>
<evidence type="ECO:0000256" key="1">
    <source>
        <dbReference type="ARBA" id="ARBA00001933"/>
    </source>
</evidence>
<comment type="similarity">
    <text evidence="2">Belongs to the class-V pyridoxal-phosphate-dependent aminotransferase family. NifS/IscS subfamily.</text>
</comment>
<dbReference type="InterPro" id="IPR000192">
    <property type="entry name" value="Aminotrans_V_dom"/>
</dbReference>
<dbReference type="Gene3D" id="3.90.1150.10">
    <property type="entry name" value="Aspartate Aminotransferase, domain 1"/>
    <property type="match status" value="1"/>
</dbReference>
<dbReference type="PANTHER" id="PTHR11601">
    <property type="entry name" value="CYSTEINE DESULFURYLASE FAMILY MEMBER"/>
    <property type="match status" value="1"/>
</dbReference>
<evidence type="ECO:0000259" key="3">
    <source>
        <dbReference type="Pfam" id="PF00266"/>
    </source>
</evidence>
<dbReference type="EMBL" id="UINC01141439">
    <property type="protein sequence ID" value="SVD29169.1"/>
    <property type="molecule type" value="Genomic_DNA"/>
</dbReference>
<feature type="non-terminal residue" evidence="4">
    <location>
        <position position="1"/>
    </location>
</feature>
<dbReference type="PANTHER" id="PTHR11601:SF34">
    <property type="entry name" value="CYSTEINE DESULFURASE"/>
    <property type="match status" value="1"/>
</dbReference>
<feature type="domain" description="Aminotransferase class V" evidence="3">
    <location>
        <begin position="20"/>
        <end position="155"/>
    </location>
</feature>
<evidence type="ECO:0000313" key="4">
    <source>
        <dbReference type="EMBL" id="SVD29169.1"/>
    </source>
</evidence>
<reference evidence="4" key="1">
    <citation type="submission" date="2018-05" db="EMBL/GenBank/DDBJ databases">
        <authorList>
            <person name="Lanie J.A."/>
            <person name="Ng W.-L."/>
            <person name="Kazmierczak K.M."/>
            <person name="Andrzejewski T.M."/>
            <person name="Davidsen T.M."/>
            <person name="Wayne K.J."/>
            <person name="Tettelin H."/>
            <person name="Glass J.I."/>
            <person name="Rusch D."/>
            <person name="Podicherti R."/>
            <person name="Tsui H.-C.T."/>
            <person name="Winkler M.E."/>
        </authorList>
    </citation>
    <scope>NUCLEOTIDE SEQUENCE</scope>
</reference>
<protein>
    <recommendedName>
        <fullName evidence="3">Aminotransferase class V domain-containing protein</fullName>
    </recommendedName>
</protein>
<name>A0A382U4D7_9ZZZZ</name>
<gene>
    <name evidence="4" type="ORF">METZ01_LOCUS382023</name>
</gene>
<proteinExistence type="inferred from homology"/>
<dbReference type="InterPro" id="IPR015422">
    <property type="entry name" value="PyrdxlP-dep_Trfase_small"/>
</dbReference>
<dbReference type="Gene3D" id="3.40.640.10">
    <property type="entry name" value="Type I PLP-dependent aspartate aminotransferase-like (Major domain)"/>
    <property type="match status" value="1"/>
</dbReference>
<accession>A0A382U4D7</accession>
<comment type="cofactor">
    <cofactor evidence="1">
        <name>pyridoxal 5'-phosphate</name>
        <dbReference type="ChEBI" id="CHEBI:597326"/>
    </cofactor>
</comment>
<dbReference type="AlphaFoldDB" id="A0A382U4D7"/>
<dbReference type="Gene3D" id="1.10.260.50">
    <property type="match status" value="1"/>
</dbReference>
<dbReference type="InterPro" id="IPR015421">
    <property type="entry name" value="PyrdxlP-dep_Trfase_major"/>
</dbReference>
<dbReference type="InterPro" id="IPR015424">
    <property type="entry name" value="PyrdxlP-dep_Trfase"/>
</dbReference>